<evidence type="ECO:0000259" key="1">
    <source>
        <dbReference type="Pfam" id="PF11695"/>
    </source>
</evidence>
<feature type="domain" description="DUF3291" evidence="1">
    <location>
        <begin position="7"/>
        <end position="143"/>
    </location>
</feature>
<comment type="caution">
    <text evidence="2">The sequence shown here is derived from an EMBL/GenBank/DDBJ whole genome shotgun (WGS) entry which is preliminary data.</text>
</comment>
<protein>
    <recommendedName>
        <fullName evidence="1">DUF3291 domain-containing protein</fullName>
    </recommendedName>
</protein>
<sequence length="154" mass="16909">MSDLYHLAQVNIATARAPLDNPIMQGFVDQLDAINALADNSPGFVWRLQTDDGDATALQVFDDERIIVNISVWESLDALKTYVYAGDHLTVLKNKKSWFNKMPGPTLALWWIPKGHIPSIDEAKAALETLKNRGSSPEAFTFAGPFPAPSTALV</sequence>
<gene>
    <name evidence="2" type="ORF">ElyMa_003801100</name>
</gene>
<reference evidence="2 3" key="1">
    <citation type="journal article" date="2021" name="Elife">
        <title>Chloroplast acquisition without the gene transfer in kleptoplastic sea slugs, Plakobranchus ocellatus.</title>
        <authorList>
            <person name="Maeda T."/>
            <person name="Takahashi S."/>
            <person name="Yoshida T."/>
            <person name="Shimamura S."/>
            <person name="Takaki Y."/>
            <person name="Nagai Y."/>
            <person name="Toyoda A."/>
            <person name="Suzuki Y."/>
            <person name="Arimoto A."/>
            <person name="Ishii H."/>
            <person name="Satoh N."/>
            <person name="Nishiyama T."/>
            <person name="Hasebe M."/>
            <person name="Maruyama T."/>
            <person name="Minagawa J."/>
            <person name="Obokata J."/>
            <person name="Shigenobu S."/>
        </authorList>
    </citation>
    <scope>NUCLEOTIDE SEQUENCE [LARGE SCALE GENOMIC DNA]</scope>
</reference>
<dbReference type="AlphaFoldDB" id="A0AAV4FDM5"/>
<evidence type="ECO:0000313" key="2">
    <source>
        <dbReference type="EMBL" id="GFR70991.1"/>
    </source>
</evidence>
<dbReference type="Proteomes" id="UP000762676">
    <property type="component" value="Unassembled WGS sequence"/>
</dbReference>
<dbReference type="InterPro" id="IPR011008">
    <property type="entry name" value="Dimeric_a/b-barrel"/>
</dbReference>
<keyword evidence="3" id="KW-1185">Reference proteome</keyword>
<dbReference type="EMBL" id="BMAT01007765">
    <property type="protein sequence ID" value="GFR70991.1"/>
    <property type="molecule type" value="Genomic_DNA"/>
</dbReference>
<dbReference type="SUPFAM" id="SSF54909">
    <property type="entry name" value="Dimeric alpha+beta barrel"/>
    <property type="match status" value="1"/>
</dbReference>
<proteinExistence type="predicted"/>
<name>A0AAV4FDM5_9GAST</name>
<accession>A0AAV4FDM5</accession>
<evidence type="ECO:0000313" key="3">
    <source>
        <dbReference type="Proteomes" id="UP000762676"/>
    </source>
</evidence>
<dbReference type="InterPro" id="IPR021708">
    <property type="entry name" value="DUF3291"/>
</dbReference>
<dbReference type="Pfam" id="PF11695">
    <property type="entry name" value="DUF3291"/>
    <property type="match status" value="1"/>
</dbReference>
<organism evidence="2 3">
    <name type="scientific">Elysia marginata</name>
    <dbReference type="NCBI Taxonomy" id="1093978"/>
    <lineage>
        <taxon>Eukaryota</taxon>
        <taxon>Metazoa</taxon>
        <taxon>Spiralia</taxon>
        <taxon>Lophotrochozoa</taxon>
        <taxon>Mollusca</taxon>
        <taxon>Gastropoda</taxon>
        <taxon>Heterobranchia</taxon>
        <taxon>Euthyneura</taxon>
        <taxon>Panpulmonata</taxon>
        <taxon>Sacoglossa</taxon>
        <taxon>Placobranchoidea</taxon>
        <taxon>Plakobranchidae</taxon>
        <taxon>Elysia</taxon>
    </lineage>
</organism>